<evidence type="ECO:0000256" key="4">
    <source>
        <dbReference type="ARBA" id="ARBA00022989"/>
    </source>
</evidence>
<dbReference type="InterPro" id="IPR005538">
    <property type="entry name" value="LrgA/CidA"/>
</dbReference>
<evidence type="ECO:0000256" key="6">
    <source>
        <dbReference type="SAM" id="Phobius"/>
    </source>
</evidence>
<dbReference type="EMBL" id="LQYS01000041">
    <property type="protein sequence ID" value="KYD14482.1"/>
    <property type="molecule type" value="Genomic_DNA"/>
</dbReference>
<gene>
    <name evidence="7" type="ORF">B4119_1532</name>
</gene>
<dbReference type="STRING" id="81408.B4119_1532"/>
<keyword evidence="4 6" id="KW-1133">Transmembrane helix</keyword>
<keyword evidence="3 6" id="KW-0812">Transmembrane</keyword>
<feature type="transmembrane region" description="Helical" evidence="6">
    <location>
        <begin position="56"/>
        <end position="75"/>
    </location>
</feature>
<dbReference type="Pfam" id="PF03788">
    <property type="entry name" value="LrgA"/>
    <property type="match status" value="1"/>
</dbReference>
<evidence type="ECO:0000256" key="2">
    <source>
        <dbReference type="ARBA" id="ARBA00022475"/>
    </source>
</evidence>
<accession>A0A150LRJ3</accession>
<evidence type="ECO:0000256" key="1">
    <source>
        <dbReference type="ARBA" id="ARBA00004651"/>
    </source>
</evidence>
<evidence type="ECO:0008006" key="9">
    <source>
        <dbReference type="Google" id="ProtNLM"/>
    </source>
</evidence>
<dbReference type="Proteomes" id="UP000075455">
    <property type="component" value="Unassembled WGS sequence"/>
</dbReference>
<dbReference type="GeneID" id="301194445"/>
<dbReference type="PANTHER" id="PTHR33931">
    <property type="entry name" value="HOLIN-LIKE PROTEIN CIDA-RELATED"/>
    <property type="match status" value="1"/>
</dbReference>
<evidence type="ECO:0000313" key="8">
    <source>
        <dbReference type="Proteomes" id="UP000075455"/>
    </source>
</evidence>
<evidence type="ECO:0000313" key="7">
    <source>
        <dbReference type="EMBL" id="KYD14482.1"/>
    </source>
</evidence>
<dbReference type="PANTHER" id="PTHR33931:SF2">
    <property type="entry name" value="HOLIN-LIKE PROTEIN CIDA"/>
    <property type="match status" value="1"/>
</dbReference>
<evidence type="ECO:0000256" key="5">
    <source>
        <dbReference type="ARBA" id="ARBA00023136"/>
    </source>
</evidence>
<proteinExistence type="predicted"/>
<organism evidence="7 8">
    <name type="scientific">Saccharococcus caldoxylosilyticus</name>
    <dbReference type="NCBI Taxonomy" id="81408"/>
    <lineage>
        <taxon>Bacteria</taxon>
        <taxon>Bacillati</taxon>
        <taxon>Bacillota</taxon>
        <taxon>Bacilli</taxon>
        <taxon>Bacillales</taxon>
        <taxon>Anoxybacillaceae</taxon>
        <taxon>Saccharococcus</taxon>
    </lineage>
</organism>
<feature type="transmembrane region" description="Helical" evidence="6">
    <location>
        <begin position="32"/>
        <end position="49"/>
    </location>
</feature>
<comment type="caution">
    <text evidence="7">The sequence shown here is derived from an EMBL/GenBank/DDBJ whole genome shotgun (WGS) entry which is preliminary data.</text>
</comment>
<sequence>MGMILLLVALGTGLVKINWVSAAADLHFKHMILLFIPPITGIFFKLNILQGQIWKLIVVLIISSLLGLLGTGYAAELYEKFKKGEDEC</sequence>
<keyword evidence="5 6" id="KW-0472">Membrane</keyword>
<dbReference type="GO" id="GO:0005886">
    <property type="term" value="C:plasma membrane"/>
    <property type="evidence" value="ECO:0007669"/>
    <property type="project" value="UniProtKB-SubCell"/>
</dbReference>
<keyword evidence="2" id="KW-1003">Cell membrane</keyword>
<comment type="subcellular location">
    <subcellularLocation>
        <location evidence="1">Cell membrane</location>
        <topology evidence="1">Multi-pass membrane protein</topology>
    </subcellularLocation>
</comment>
<name>A0A150LRJ3_9BACL</name>
<dbReference type="PATRIC" id="fig|81408.3.peg.3595"/>
<protein>
    <recommendedName>
        <fullName evidence="9">Holin-like protein CidA</fullName>
    </recommendedName>
</protein>
<reference evidence="7 8" key="1">
    <citation type="submission" date="2016-01" db="EMBL/GenBank/DDBJ databases">
        <title>Draft Genome Sequences of Seven Thermophilic Sporeformers Isolated from Foods.</title>
        <authorList>
            <person name="Berendsen E.M."/>
            <person name="Wells-Bennik M.H."/>
            <person name="Krawcyk A.O."/>
            <person name="De Jong A."/>
            <person name="Holsappel S."/>
            <person name="Eijlander R.T."/>
            <person name="Kuipers O.P."/>
        </authorList>
    </citation>
    <scope>NUCLEOTIDE SEQUENCE [LARGE SCALE GENOMIC DNA]</scope>
    <source>
        <strain evidence="7 8">B4119</strain>
    </source>
</reference>
<dbReference type="AlphaFoldDB" id="A0A150LRJ3"/>
<evidence type="ECO:0000256" key="3">
    <source>
        <dbReference type="ARBA" id="ARBA00022692"/>
    </source>
</evidence>
<dbReference type="RefSeq" id="WP_235605562.1">
    <property type="nucleotide sequence ID" value="NZ_CP040553.1"/>
</dbReference>